<dbReference type="SMART" id="SM01073">
    <property type="entry name" value="CDC48_N"/>
    <property type="match status" value="1"/>
</dbReference>
<dbReference type="SUPFAM" id="SSF54585">
    <property type="entry name" value="Cdc48 domain 2-like"/>
    <property type="match status" value="1"/>
</dbReference>
<evidence type="ECO:0000256" key="1">
    <source>
        <dbReference type="ARBA" id="ARBA00022741"/>
    </source>
</evidence>
<dbReference type="EMBL" id="AUZZ01006000">
    <property type="protein sequence ID" value="EQD47711.1"/>
    <property type="molecule type" value="Genomic_DNA"/>
</dbReference>
<dbReference type="SUPFAM" id="SSF50692">
    <property type="entry name" value="ADC-like"/>
    <property type="match status" value="1"/>
</dbReference>
<dbReference type="FunFam" id="2.40.40.20:FF:000007">
    <property type="entry name" value="AAA family ATPase"/>
    <property type="match status" value="1"/>
</dbReference>
<feature type="non-terminal residue" evidence="4">
    <location>
        <position position="134"/>
    </location>
</feature>
<evidence type="ECO:0000313" key="4">
    <source>
        <dbReference type="EMBL" id="EQD47711.1"/>
    </source>
</evidence>
<dbReference type="Gene3D" id="2.40.40.20">
    <property type="match status" value="1"/>
</dbReference>
<comment type="caution">
    <text evidence="4">The sequence shown here is derived from an EMBL/GenBank/DDBJ whole genome shotgun (WGS) entry which is preliminary data.</text>
</comment>
<proteinExistence type="predicted"/>
<feature type="domain" description="CDC48 N-terminal subdomain" evidence="3">
    <location>
        <begin position="6"/>
        <end position="91"/>
    </location>
</feature>
<reference evidence="4" key="2">
    <citation type="journal article" date="2014" name="ISME J.">
        <title>Microbial stratification in low pH oxic and suboxic macroscopic growths along an acid mine drainage.</title>
        <authorList>
            <person name="Mendez-Garcia C."/>
            <person name="Mesa V."/>
            <person name="Sprenger R.R."/>
            <person name="Richter M."/>
            <person name="Diez M.S."/>
            <person name="Solano J."/>
            <person name="Bargiela R."/>
            <person name="Golyshina O.V."/>
            <person name="Manteca A."/>
            <person name="Ramos J.L."/>
            <person name="Gallego J.R."/>
            <person name="Llorente I."/>
            <person name="Martins Dos Santos V.A."/>
            <person name="Jensen O.N."/>
            <person name="Pelaez A.I."/>
            <person name="Sanchez J."/>
            <person name="Ferrer M."/>
        </authorList>
    </citation>
    <scope>NUCLEOTIDE SEQUENCE</scope>
</reference>
<dbReference type="InterPro" id="IPR003338">
    <property type="entry name" value="CDC4_N-term_subdom"/>
</dbReference>
<dbReference type="AlphaFoldDB" id="T0ZHC7"/>
<accession>T0ZHC7</accession>
<name>T0ZHC7_9ZZZZ</name>
<protein>
    <submittedName>
        <fullName evidence="4">Protein containing ATPase, AAA-type, VAT</fullName>
    </submittedName>
</protein>
<gene>
    <name evidence="4" type="ORF">B2A_08335</name>
</gene>
<organism evidence="4">
    <name type="scientific">mine drainage metagenome</name>
    <dbReference type="NCBI Taxonomy" id="410659"/>
    <lineage>
        <taxon>unclassified sequences</taxon>
        <taxon>metagenomes</taxon>
        <taxon>ecological metagenomes</taxon>
    </lineage>
</organism>
<sequence length="134" mass="14411">MPDGIELTVADALVTDSGRSVARIDSKSRKMLDVLSGDIIEIKGKKKSTAAITWQSHPSDEGLGFIRIDGYIRQNLGVGIGDKIFVSKAAVKDAEKVILAPPVGQKMPLSPDFPEFAKKRLDGRPLVKGDSIPI</sequence>
<keyword evidence="1" id="KW-0547">Nucleotide-binding</keyword>
<keyword evidence="2" id="KW-0067">ATP-binding</keyword>
<dbReference type="InterPro" id="IPR029067">
    <property type="entry name" value="CDC48_domain_2-like_sf"/>
</dbReference>
<evidence type="ECO:0000259" key="3">
    <source>
        <dbReference type="SMART" id="SM01073"/>
    </source>
</evidence>
<evidence type="ECO:0000256" key="2">
    <source>
        <dbReference type="ARBA" id="ARBA00022840"/>
    </source>
</evidence>
<dbReference type="InterPro" id="IPR009010">
    <property type="entry name" value="Asp_de-COase-like_dom_sf"/>
</dbReference>
<dbReference type="Gene3D" id="3.10.330.10">
    <property type="match status" value="1"/>
</dbReference>
<dbReference type="Pfam" id="PF02359">
    <property type="entry name" value="CDC48_N"/>
    <property type="match status" value="1"/>
</dbReference>
<dbReference type="GO" id="GO:0005524">
    <property type="term" value="F:ATP binding"/>
    <property type="evidence" value="ECO:0007669"/>
    <property type="project" value="UniProtKB-KW"/>
</dbReference>
<reference evidence="4" key="1">
    <citation type="submission" date="2013-08" db="EMBL/GenBank/DDBJ databases">
        <authorList>
            <person name="Mendez C."/>
            <person name="Richter M."/>
            <person name="Ferrer M."/>
            <person name="Sanchez J."/>
        </authorList>
    </citation>
    <scope>NUCLEOTIDE SEQUENCE</scope>
</reference>